<dbReference type="CDD" id="cd20170">
    <property type="entry name" value="Peptidase_M90-like"/>
    <property type="match status" value="1"/>
</dbReference>
<evidence type="ECO:0000313" key="1">
    <source>
        <dbReference type="EMBL" id="OQP55980.1"/>
    </source>
</evidence>
<dbReference type="GO" id="GO:0005829">
    <property type="term" value="C:cytosol"/>
    <property type="evidence" value="ECO:0007669"/>
    <property type="project" value="TreeGrafter"/>
</dbReference>
<dbReference type="STRING" id="354355.SAMN05660816_04966"/>
<keyword evidence="2" id="KW-1185">Reference proteome</keyword>
<dbReference type="PANTHER" id="PTHR30164:SF2">
    <property type="entry name" value="PROTEIN MTFA"/>
    <property type="match status" value="1"/>
</dbReference>
<organism evidence="1 2">
    <name type="scientific">Niastella yeongjuensis</name>
    <dbReference type="NCBI Taxonomy" id="354355"/>
    <lineage>
        <taxon>Bacteria</taxon>
        <taxon>Pseudomonadati</taxon>
        <taxon>Bacteroidota</taxon>
        <taxon>Chitinophagia</taxon>
        <taxon>Chitinophagales</taxon>
        <taxon>Chitinophagaceae</taxon>
        <taxon>Niastella</taxon>
    </lineage>
</organism>
<dbReference type="Gene3D" id="3.40.390.10">
    <property type="entry name" value="Collagenase (Catalytic Domain)"/>
    <property type="match status" value="1"/>
</dbReference>
<comment type="caution">
    <text evidence="1">The sequence shown here is derived from an EMBL/GenBank/DDBJ whole genome shotgun (WGS) entry which is preliminary data.</text>
</comment>
<gene>
    <name evidence="1" type="ORF">A4H97_20550</name>
</gene>
<dbReference type="OrthoDB" id="9786424at2"/>
<dbReference type="Gene3D" id="1.10.472.150">
    <property type="entry name" value="Glucose-regulated metallo-peptidase M90, N-terminal domain"/>
    <property type="match status" value="1"/>
</dbReference>
<name>A0A1V9FC64_9BACT</name>
<proteinExistence type="predicted"/>
<protein>
    <recommendedName>
        <fullName evidence="3">DgsA anti-repressor MtfA</fullName>
    </recommendedName>
</protein>
<evidence type="ECO:0000313" key="2">
    <source>
        <dbReference type="Proteomes" id="UP000192610"/>
    </source>
</evidence>
<dbReference type="AlphaFoldDB" id="A0A1V9FC64"/>
<dbReference type="RefSeq" id="WP_081197186.1">
    <property type="nucleotide sequence ID" value="NZ_FOCZ01000010.1"/>
</dbReference>
<dbReference type="Proteomes" id="UP000192610">
    <property type="component" value="Unassembled WGS sequence"/>
</dbReference>
<evidence type="ECO:0008006" key="3">
    <source>
        <dbReference type="Google" id="ProtNLM"/>
    </source>
</evidence>
<dbReference type="PANTHER" id="PTHR30164">
    <property type="entry name" value="MTFA PEPTIDASE"/>
    <property type="match status" value="1"/>
</dbReference>
<reference evidence="2" key="1">
    <citation type="submission" date="2016-04" db="EMBL/GenBank/DDBJ databases">
        <authorList>
            <person name="Chen L."/>
            <person name="Zhuang W."/>
            <person name="Wang G."/>
        </authorList>
    </citation>
    <scope>NUCLEOTIDE SEQUENCE [LARGE SCALE GENOMIC DNA]</scope>
    <source>
        <strain evidence="2">17621</strain>
    </source>
</reference>
<dbReference type="GO" id="GO:0004177">
    <property type="term" value="F:aminopeptidase activity"/>
    <property type="evidence" value="ECO:0007669"/>
    <property type="project" value="TreeGrafter"/>
</dbReference>
<dbReference type="Pfam" id="PF06167">
    <property type="entry name" value="Peptidase_M90"/>
    <property type="match status" value="1"/>
</dbReference>
<dbReference type="EMBL" id="LVXG01000002">
    <property type="protein sequence ID" value="OQP55980.1"/>
    <property type="molecule type" value="Genomic_DNA"/>
</dbReference>
<dbReference type="SUPFAM" id="SSF55486">
    <property type="entry name" value="Metalloproteases ('zincins'), catalytic domain"/>
    <property type="match status" value="1"/>
</dbReference>
<dbReference type="InterPro" id="IPR042252">
    <property type="entry name" value="MtfA_N"/>
</dbReference>
<accession>A0A1V9FC64</accession>
<dbReference type="InterPro" id="IPR010384">
    <property type="entry name" value="MtfA_fam"/>
</dbReference>
<sequence>MEILIIFLVVFGIIVLQGPVIKWYNYLYEKRQYKLFLAQETFYHAIVAQHLKYYNRLSVDDQHKFLFRAYLFKKAKKFHYIEVEERAEMPILISAVAVQLTFKLEKYLFNFFKDIYVLKDDYHYGFYSRPFEGHVDHSGIYLSWDKFIKGVKGLTPSWNMGLHEMGHALAYVNFISQTEEDKHFKKEFKNFSKVARPIFESMQNGRKNLLGDYAGTNYHEFWAVSVEVFFENPIRMRHDMPELYAAMSSLLRQDIIEMLNINKLAA</sequence>
<dbReference type="InterPro" id="IPR024079">
    <property type="entry name" value="MetalloPept_cat_dom_sf"/>
</dbReference>
<dbReference type="GO" id="GO:0008237">
    <property type="term" value="F:metallopeptidase activity"/>
    <property type="evidence" value="ECO:0007669"/>
    <property type="project" value="InterPro"/>
</dbReference>